<protein>
    <recommendedName>
        <fullName evidence="3">Lysozyme</fullName>
        <ecNumber evidence="3">3.2.1.17</ecNumber>
    </recommendedName>
</protein>
<organism evidence="4 5">
    <name type="scientific">Micromonospora carbonacea</name>
    <dbReference type="NCBI Taxonomy" id="47853"/>
    <lineage>
        <taxon>Bacteria</taxon>
        <taxon>Bacillati</taxon>
        <taxon>Actinomycetota</taxon>
        <taxon>Actinomycetes</taxon>
        <taxon>Micromonosporales</taxon>
        <taxon>Micromonosporaceae</taxon>
        <taxon>Micromonospora</taxon>
    </lineage>
</organism>
<dbReference type="KEGG" id="mcab:HXZ27_03515"/>
<evidence type="ECO:0000256" key="3">
    <source>
        <dbReference type="RuleBase" id="RU003788"/>
    </source>
</evidence>
<dbReference type="Proteomes" id="UP000509335">
    <property type="component" value="Chromosome"/>
</dbReference>
<dbReference type="InterPro" id="IPR052619">
    <property type="entry name" value="Phage_lysozyme-like"/>
</dbReference>
<dbReference type="GO" id="GO:0009253">
    <property type="term" value="P:peptidoglycan catabolic process"/>
    <property type="evidence" value="ECO:0007669"/>
    <property type="project" value="InterPro"/>
</dbReference>
<evidence type="ECO:0000256" key="2">
    <source>
        <dbReference type="ARBA" id="ARBA00022638"/>
    </source>
</evidence>
<dbReference type="Pfam" id="PF00959">
    <property type="entry name" value="Phage_lysozyme"/>
    <property type="match status" value="1"/>
</dbReference>
<keyword evidence="2 3" id="KW-0081">Bacteriolytic enzyme</keyword>
<sequence length="298" mass="31828">MYEARQGRRRSCVTPLLGLTTAFVIALTVGASPALADLEKPPKPPQNGPCLDGMKPRQMELAELKLFIANHESSHGLAGDPHVYLDSEGIPTVGIGFNLNRGDAAAQLAGVGANYNAVRAGQTDLTQLQITRLFEQDVARAIVDARALVPGLDSISTARQAVVIDMIFNLGRTGLSRFTSMLTALNQGDYATAAKEMQNSAWYDQTGNRARQDVTLMDRGIVCDPLAPQFIPPMPPPVSPDIPGIPATRPGYTPYPGGVETYQPGWGGSPGGGSALCSISKIEVYYQESWIGVIFIDC</sequence>
<proteinExistence type="inferred from homology"/>
<evidence type="ECO:0000313" key="4">
    <source>
        <dbReference type="EMBL" id="QLD23409.1"/>
    </source>
</evidence>
<keyword evidence="3" id="KW-0326">Glycosidase</keyword>
<dbReference type="InterPro" id="IPR002196">
    <property type="entry name" value="Glyco_hydro_24"/>
</dbReference>
<dbReference type="PANTHER" id="PTHR37406">
    <property type="entry name" value="T4-TYPE LYSOZYME 1-RELATED"/>
    <property type="match status" value="1"/>
</dbReference>
<dbReference type="InterPro" id="IPR023347">
    <property type="entry name" value="Lysozyme_dom_sf"/>
</dbReference>
<keyword evidence="1 3" id="KW-0929">Antimicrobial</keyword>
<name>A0A7H8XGC0_9ACTN</name>
<dbReference type="SUPFAM" id="SSF53955">
    <property type="entry name" value="Lysozyme-like"/>
    <property type="match status" value="1"/>
</dbReference>
<dbReference type="Gene3D" id="1.10.530.40">
    <property type="match status" value="1"/>
</dbReference>
<accession>A0A7H8XGC0</accession>
<dbReference type="GO" id="GO:0031640">
    <property type="term" value="P:killing of cells of another organism"/>
    <property type="evidence" value="ECO:0007669"/>
    <property type="project" value="UniProtKB-KW"/>
</dbReference>
<dbReference type="PRINTS" id="PR00684">
    <property type="entry name" value="T4LYSOZYME"/>
</dbReference>
<comment type="catalytic activity">
    <reaction evidence="3">
        <text>Hydrolysis of (1-&gt;4)-beta-linkages between N-acetylmuramic acid and N-acetyl-D-glucosamine residues in a peptidoglycan and between N-acetyl-D-glucosamine residues in chitodextrins.</text>
        <dbReference type="EC" id="3.2.1.17"/>
    </reaction>
</comment>
<dbReference type="EC" id="3.2.1.17" evidence="3"/>
<keyword evidence="3 4" id="KW-0378">Hydrolase</keyword>
<dbReference type="AlphaFoldDB" id="A0A7H8XGC0"/>
<dbReference type="EMBL" id="CP058322">
    <property type="protein sequence ID" value="QLD23409.1"/>
    <property type="molecule type" value="Genomic_DNA"/>
</dbReference>
<reference evidence="4 5" key="1">
    <citation type="submission" date="2020-07" db="EMBL/GenBank/DDBJ databases">
        <title>A bifunctional nitrone conjugated secondary metabolite targeting the ribosome.</title>
        <authorList>
            <person name="Limbrick E.M."/>
            <person name="Graf M."/>
            <person name="Derewacz D.K."/>
            <person name="Nguyen F."/>
            <person name="Spraggins J.M."/>
            <person name="Wieland M."/>
            <person name="Ynigez-Gutierrez A.E."/>
            <person name="Reisman B.J."/>
            <person name="Zinshteyn B."/>
            <person name="McCulloch K."/>
            <person name="Iverson T.M."/>
            <person name="Green R."/>
            <person name="Wilson D.N."/>
            <person name="Bachmann B.O."/>
        </authorList>
    </citation>
    <scope>NUCLEOTIDE SEQUENCE [LARGE SCALE GENOMIC DNA]</scope>
    <source>
        <strain evidence="5">aurantiaca</strain>
    </source>
</reference>
<gene>
    <name evidence="4" type="ORF">HXZ27_03515</name>
</gene>
<dbReference type="PANTHER" id="PTHR37406:SF1">
    <property type="entry name" value="T4-TYPE LYSOZYME 1-RELATED"/>
    <property type="match status" value="1"/>
</dbReference>
<evidence type="ECO:0000313" key="5">
    <source>
        <dbReference type="Proteomes" id="UP000509335"/>
    </source>
</evidence>
<comment type="similarity">
    <text evidence="3">Belongs to the glycosyl hydrolase 24 family.</text>
</comment>
<dbReference type="GO" id="GO:0042742">
    <property type="term" value="P:defense response to bacterium"/>
    <property type="evidence" value="ECO:0007669"/>
    <property type="project" value="UniProtKB-KW"/>
</dbReference>
<dbReference type="GO" id="GO:0016998">
    <property type="term" value="P:cell wall macromolecule catabolic process"/>
    <property type="evidence" value="ECO:0007669"/>
    <property type="project" value="InterPro"/>
</dbReference>
<evidence type="ECO:0000256" key="1">
    <source>
        <dbReference type="ARBA" id="ARBA00022529"/>
    </source>
</evidence>
<dbReference type="InterPro" id="IPR023346">
    <property type="entry name" value="Lysozyme-like_dom_sf"/>
</dbReference>
<dbReference type="InterPro" id="IPR001165">
    <property type="entry name" value="T4-type_lysozyme"/>
</dbReference>
<dbReference type="GO" id="GO:0003796">
    <property type="term" value="F:lysozyme activity"/>
    <property type="evidence" value="ECO:0007669"/>
    <property type="project" value="UniProtKB-EC"/>
</dbReference>